<dbReference type="SUPFAM" id="SSF51306">
    <property type="entry name" value="LexA/Signal peptidase"/>
    <property type="match status" value="1"/>
</dbReference>
<comment type="caution">
    <text evidence="7">The sequence shown here is derived from an EMBL/GenBank/DDBJ whole genome shotgun (WGS) entry which is preliminary data.</text>
</comment>
<dbReference type="InterPro" id="IPR019533">
    <property type="entry name" value="Peptidase_S26"/>
</dbReference>
<name>A0ABP9HUB3_9ACTN</name>
<dbReference type="PRINTS" id="PR00728">
    <property type="entry name" value="SIGNALPTASE"/>
</dbReference>
<feature type="transmembrane region" description="Helical" evidence="6">
    <location>
        <begin position="21"/>
        <end position="49"/>
    </location>
</feature>
<evidence type="ECO:0000256" key="3">
    <source>
        <dbReference type="ARBA" id="ARBA00022989"/>
    </source>
</evidence>
<dbReference type="RefSeq" id="WP_345712294.1">
    <property type="nucleotide sequence ID" value="NZ_BAABIL010000267.1"/>
</dbReference>
<comment type="subcellular location">
    <subcellularLocation>
        <location evidence="1">Membrane</location>
    </subcellularLocation>
</comment>
<reference evidence="8" key="1">
    <citation type="journal article" date="2019" name="Int. J. Syst. Evol. Microbiol.">
        <title>The Global Catalogue of Microorganisms (GCM) 10K type strain sequencing project: providing services to taxonomists for standard genome sequencing and annotation.</title>
        <authorList>
            <consortium name="The Broad Institute Genomics Platform"/>
            <consortium name="The Broad Institute Genome Sequencing Center for Infectious Disease"/>
            <person name="Wu L."/>
            <person name="Ma J."/>
        </authorList>
    </citation>
    <scope>NUCLEOTIDE SEQUENCE [LARGE SCALE GENOMIC DNA]</scope>
    <source>
        <strain evidence="8">JCM 18126</strain>
    </source>
</reference>
<dbReference type="EMBL" id="BAABIL010000267">
    <property type="protein sequence ID" value="GAA4978916.1"/>
    <property type="molecule type" value="Genomic_DNA"/>
</dbReference>
<evidence type="ECO:0000256" key="6">
    <source>
        <dbReference type="SAM" id="Phobius"/>
    </source>
</evidence>
<evidence type="ECO:0000256" key="2">
    <source>
        <dbReference type="ARBA" id="ARBA00022692"/>
    </source>
</evidence>
<protein>
    <recommendedName>
        <fullName evidence="5">Signal peptidase I</fullName>
        <ecNumber evidence="5">3.4.21.89</ecNumber>
    </recommendedName>
</protein>
<dbReference type="InterPro" id="IPR036286">
    <property type="entry name" value="LexA/Signal_pep-like_sf"/>
</dbReference>
<keyword evidence="3 6" id="KW-1133">Transmembrane helix</keyword>
<organism evidence="7 8">
    <name type="scientific">Kineococcus glutinatus</name>
    <dbReference type="NCBI Taxonomy" id="1070872"/>
    <lineage>
        <taxon>Bacteria</taxon>
        <taxon>Bacillati</taxon>
        <taxon>Actinomycetota</taxon>
        <taxon>Actinomycetes</taxon>
        <taxon>Kineosporiales</taxon>
        <taxon>Kineosporiaceae</taxon>
        <taxon>Kineococcus</taxon>
    </lineage>
</organism>
<evidence type="ECO:0000256" key="5">
    <source>
        <dbReference type="NCBIfam" id="TIGR02228"/>
    </source>
</evidence>
<gene>
    <name evidence="7" type="ORF">GCM10023225_19400</name>
</gene>
<accession>A0ABP9HUB3</accession>
<feature type="transmembrane region" description="Helical" evidence="6">
    <location>
        <begin position="153"/>
        <end position="172"/>
    </location>
</feature>
<dbReference type="NCBIfam" id="TIGR02228">
    <property type="entry name" value="sigpep_I_arch"/>
    <property type="match status" value="1"/>
</dbReference>
<evidence type="ECO:0000313" key="7">
    <source>
        <dbReference type="EMBL" id="GAA4978916.1"/>
    </source>
</evidence>
<dbReference type="EC" id="3.4.21.89" evidence="5"/>
<dbReference type="InterPro" id="IPR001733">
    <property type="entry name" value="Peptidase_S26B"/>
</dbReference>
<dbReference type="Proteomes" id="UP001501195">
    <property type="component" value="Unassembled WGS sequence"/>
</dbReference>
<dbReference type="CDD" id="cd06530">
    <property type="entry name" value="S26_SPase_I"/>
    <property type="match status" value="1"/>
</dbReference>
<proteinExistence type="predicted"/>
<keyword evidence="2 6" id="KW-0812">Transmembrane</keyword>
<evidence type="ECO:0000256" key="4">
    <source>
        <dbReference type="ARBA" id="ARBA00023136"/>
    </source>
</evidence>
<evidence type="ECO:0000313" key="8">
    <source>
        <dbReference type="Proteomes" id="UP001501195"/>
    </source>
</evidence>
<evidence type="ECO:0000256" key="1">
    <source>
        <dbReference type="ARBA" id="ARBA00004370"/>
    </source>
</evidence>
<sequence>MSGAVPGAGDEQDHGAGSLRVLLRAVAAGALMSAGGLFLWSVVALPFGWTSQLVLTGSMEPRIHPGDVVLVQPRPADDVLLGRIALLRDPSGVHPRLLHRIVRRTEDGAYVSKGDANIGEDSTPVPAEDVLGLARVRVPFVGLPVVWLHEGRHGALAVLVLALTAALLVVLLDG</sequence>
<keyword evidence="4 6" id="KW-0472">Membrane</keyword>
<keyword evidence="8" id="KW-1185">Reference proteome</keyword>